<evidence type="ECO:0000256" key="1">
    <source>
        <dbReference type="SAM" id="Phobius"/>
    </source>
</evidence>
<protein>
    <submittedName>
        <fullName evidence="2">Uncharacterized protein</fullName>
    </submittedName>
</protein>
<evidence type="ECO:0000313" key="3">
    <source>
        <dbReference type="Proteomes" id="UP000198605"/>
    </source>
</evidence>
<dbReference type="STRING" id="47854.GA0070603_1342"/>
<dbReference type="EMBL" id="FMIB01000002">
    <property type="protein sequence ID" value="SCL52161.1"/>
    <property type="molecule type" value="Genomic_DNA"/>
</dbReference>
<keyword evidence="3" id="KW-1185">Reference proteome</keyword>
<keyword evidence="1" id="KW-0812">Transmembrane</keyword>
<organism evidence="2 3">
    <name type="scientific">Micromonospora chersina</name>
    <dbReference type="NCBI Taxonomy" id="47854"/>
    <lineage>
        <taxon>Bacteria</taxon>
        <taxon>Bacillati</taxon>
        <taxon>Actinomycetota</taxon>
        <taxon>Actinomycetes</taxon>
        <taxon>Micromonosporales</taxon>
        <taxon>Micromonosporaceae</taxon>
        <taxon>Micromonospora</taxon>
    </lineage>
</organism>
<dbReference type="AlphaFoldDB" id="A0A1C6UDZ5"/>
<feature type="transmembrane region" description="Helical" evidence="1">
    <location>
        <begin position="82"/>
        <end position="104"/>
    </location>
</feature>
<reference evidence="3" key="1">
    <citation type="submission" date="2016-06" db="EMBL/GenBank/DDBJ databases">
        <authorList>
            <person name="Varghese N."/>
            <person name="Submissions Spin"/>
        </authorList>
    </citation>
    <scope>NUCLEOTIDE SEQUENCE [LARGE SCALE GENOMIC DNA]</scope>
    <source>
        <strain evidence="3">DSM 44151</strain>
    </source>
</reference>
<dbReference type="Proteomes" id="UP000198605">
    <property type="component" value="Unassembled WGS sequence"/>
</dbReference>
<name>A0A1C6UDZ5_9ACTN</name>
<sequence>MSGHHRPRRLGILAAVIDNDRAGRPDLPSTLRFLTELVAWVATPWALAPHSVVLAVVSVVLLIGLPTVFATPGDKRQVIVPVPGLVTVALVLLQLVAAVLAAWAAWPRPVAVAVTVLAAATVVTELPRWRRLAPLGRDGRPARPAT</sequence>
<proteinExistence type="predicted"/>
<gene>
    <name evidence="2" type="ORF">GA0070603_1342</name>
</gene>
<feature type="transmembrane region" description="Helical" evidence="1">
    <location>
        <begin position="46"/>
        <end position="70"/>
    </location>
</feature>
<keyword evidence="1" id="KW-1133">Transmembrane helix</keyword>
<accession>A0A1C6UDZ5</accession>
<evidence type="ECO:0000313" key="2">
    <source>
        <dbReference type="EMBL" id="SCL52161.1"/>
    </source>
</evidence>
<keyword evidence="1" id="KW-0472">Membrane</keyword>